<feature type="signal peptide" evidence="1">
    <location>
        <begin position="1"/>
        <end position="27"/>
    </location>
</feature>
<protein>
    <recommendedName>
        <fullName evidence="4">Lecithin:cholesterol acyltransferase</fullName>
    </recommendedName>
</protein>
<comment type="caution">
    <text evidence="2">The sequence shown here is derived from an EMBL/GenBank/DDBJ whole genome shotgun (WGS) entry which is preliminary data.</text>
</comment>
<dbReference type="Gene3D" id="1.25.40.10">
    <property type="entry name" value="Tetratricopeptide repeat domain"/>
    <property type="match status" value="1"/>
</dbReference>
<keyword evidence="3" id="KW-1185">Reference proteome</keyword>
<dbReference type="InterPro" id="IPR003386">
    <property type="entry name" value="LACT/PDAT_acylTrfase"/>
</dbReference>
<dbReference type="Gene3D" id="3.40.50.1820">
    <property type="entry name" value="alpha/beta hydrolase"/>
    <property type="match status" value="1"/>
</dbReference>
<sequence length="686" mass="74669">MSHSSGVVARWLGVGCFSLLFSAISLAQSQAIVWSDTAAGMTLTESLNALRRTASVRPEIGVELDAARNRLALVFVPGILGSELTAPDGLNIFGRLENPGSLISRLELPEGLVDEQAESGVKASLLRSIGPMDFYGDAFSAIEQWGANNGIKVLACGYDWRRDIRSGARDLDRCISNLEAKYSDLVIVAHSMGGLVSWTWADRHARGEYGRGRRVLQLTVLGSPLRGSCEIVRMVQSGYIQPARDDQLQVRTTLKALTSWTEKLADAFQNGVAAQFTQGIRPLLLSWPGAIELSPPPSNNGDIVSCVGVPAGDDQPAGTPATSYYDVAFWSLPAGRQMLRKGGGPESYTLPASLPKVLAKAREFRSQFQPAPLEYPTWLYFSRIWKVPDQAGYRAPYISEFDQWGSTWGDGRVPYTSAMNQPVAEIFTRRMGVESVHGNLPGDPNFFDDYFGNHLPQALAAVWLSDTALIATTRPDWMAAIAKFMPNGPDSNQVRVALEPQGKAGKESQLLRSALTSISNFNALLCLKRGDCTTTYSAAKAKVAATPAASRSAVALKQYGGVARTLGQENPDFAFAEGNRGLALARQLDWKAASMSLARAETGVKELEAIKEQLSKPEVDFASTLRRNLGKSLIESGQCREAEPYLRAAANSWFYAKEALAKPCNDVESGLQYCFDRGDFCRTTRR</sequence>
<keyword evidence="1" id="KW-0732">Signal</keyword>
<evidence type="ECO:0000313" key="2">
    <source>
        <dbReference type="EMBL" id="RIX73141.1"/>
    </source>
</evidence>
<dbReference type="GO" id="GO:0008374">
    <property type="term" value="F:O-acyltransferase activity"/>
    <property type="evidence" value="ECO:0007669"/>
    <property type="project" value="InterPro"/>
</dbReference>
<evidence type="ECO:0000313" key="3">
    <source>
        <dbReference type="Proteomes" id="UP000265619"/>
    </source>
</evidence>
<evidence type="ECO:0008006" key="4">
    <source>
        <dbReference type="Google" id="ProtNLM"/>
    </source>
</evidence>
<dbReference type="InterPro" id="IPR011990">
    <property type="entry name" value="TPR-like_helical_dom_sf"/>
</dbReference>
<proteinExistence type="predicted"/>
<gene>
    <name evidence="2" type="ORF">D3H34_29850</name>
</gene>
<dbReference type="Proteomes" id="UP000265619">
    <property type="component" value="Unassembled WGS sequence"/>
</dbReference>
<evidence type="ECO:0000256" key="1">
    <source>
        <dbReference type="SAM" id="SignalP"/>
    </source>
</evidence>
<dbReference type="OrthoDB" id="869379at2"/>
<dbReference type="AlphaFoldDB" id="A0A9X8GS73"/>
<dbReference type="Pfam" id="PF02450">
    <property type="entry name" value="LCAT"/>
    <property type="match status" value="1"/>
</dbReference>
<dbReference type="EMBL" id="QXMN01000070">
    <property type="protein sequence ID" value="RIX73141.1"/>
    <property type="molecule type" value="Genomic_DNA"/>
</dbReference>
<dbReference type="InterPro" id="IPR029058">
    <property type="entry name" value="AB_hydrolase_fold"/>
</dbReference>
<dbReference type="SUPFAM" id="SSF53474">
    <property type="entry name" value="alpha/beta-Hydrolases"/>
    <property type="match status" value="1"/>
</dbReference>
<name>A0A9X8GS73_9BURK</name>
<organism evidence="2 3">
    <name type="scientific">Acidovorax cavernicola</name>
    <dbReference type="NCBI Taxonomy" id="1675792"/>
    <lineage>
        <taxon>Bacteria</taxon>
        <taxon>Pseudomonadati</taxon>
        <taxon>Pseudomonadota</taxon>
        <taxon>Betaproteobacteria</taxon>
        <taxon>Burkholderiales</taxon>
        <taxon>Comamonadaceae</taxon>
        <taxon>Acidovorax</taxon>
    </lineage>
</organism>
<accession>A0A9X8GS73</accession>
<reference evidence="2 3" key="1">
    <citation type="submission" date="2018-09" db="EMBL/GenBank/DDBJ databases">
        <title>Acidovorax cavernicola nov. sp. isolated from Gruta de las Maravillas (Aracena, Spain).</title>
        <authorList>
            <person name="Jurado V."/>
            <person name="Gutierrez-Patricio S."/>
            <person name="Gonzalez-Pimentel J.L."/>
            <person name="Miller A.Z."/>
            <person name="Laiz L."/>
            <person name="Saiz-Jimenez C."/>
        </authorList>
    </citation>
    <scope>NUCLEOTIDE SEQUENCE [LARGE SCALE GENOMIC DNA]</scope>
    <source>
        <strain evidence="2 3">1011MAR4D40.2</strain>
    </source>
</reference>
<dbReference type="GO" id="GO:0006629">
    <property type="term" value="P:lipid metabolic process"/>
    <property type="evidence" value="ECO:0007669"/>
    <property type="project" value="InterPro"/>
</dbReference>
<feature type="chain" id="PRO_5040766489" description="Lecithin:cholesterol acyltransferase" evidence="1">
    <location>
        <begin position="28"/>
        <end position="686"/>
    </location>
</feature>